<reference evidence="4 5" key="1">
    <citation type="submission" date="2020-06" db="EMBL/GenBank/DDBJ databases">
        <title>Rhizobium sp.nov. isolated from the tomato plant.</title>
        <authorList>
            <person name="Thin K.K."/>
            <person name="Zhang X."/>
            <person name="He S."/>
        </authorList>
    </citation>
    <scope>NUCLEOTIDE SEQUENCE [LARGE SCALE GENOMIC DNA]</scope>
    <source>
        <strain evidence="4 5">DBTS2</strain>
    </source>
</reference>
<keyword evidence="1" id="KW-0694">RNA-binding</keyword>
<evidence type="ECO:0000259" key="3">
    <source>
        <dbReference type="SMART" id="SM00363"/>
    </source>
</evidence>
<evidence type="ECO:0000256" key="1">
    <source>
        <dbReference type="PROSITE-ProRule" id="PRU00182"/>
    </source>
</evidence>
<dbReference type="RefSeq" id="WP_176947863.1">
    <property type="nucleotide sequence ID" value="NZ_JABXYK010000001.1"/>
</dbReference>
<dbReference type="Pfam" id="PF01479">
    <property type="entry name" value="S4"/>
    <property type="match status" value="1"/>
</dbReference>
<protein>
    <submittedName>
        <fullName evidence="4">RNA-binding S4 domain-containing protein</fullName>
    </submittedName>
</protein>
<proteinExistence type="predicted"/>
<evidence type="ECO:0000256" key="2">
    <source>
        <dbReference type="SAM" id="MobiDB-lite"/>
    </source>
</evidence>
<dbReference type="PROSITE" id="PS50889">
    <property type="entry name" value="S4"/>
    <property type="match status" value="1"/>
</dbReference>
<comment type="caution">
    <text evidence="4">The sequence shown here is derived from an EMBL/GenBank/DDBJ whole genome shotgun (WGS) entry which is preliminary data.</text>
</comment>
<dbReference type="EMBL" id="JABXYK010000001">
    <property type="protein sequence ID" value="NVP53798.1"/>
    <property type="molecule type" value="Genomic_DNA"/>
</dbReference>
<dbReference type="InterPro" id="IPR002942">
    <property type="entry name" value="S4_RNA-bd"/>
</dbReference>
<feature type="domain" description="RNA-binding S4" evidence="3">
    <location>
        <begin position="19"/>
        <end position="82"/>
    </location>
</feature>
<feature type="compositionally biased region" description="Basic and acidic residues" evidence="2">
    <location>
        <begin position="128"/>
        <end position="144"/>
    </location>
</feature>
<organism evidence="4 5">
    <name type="scientific">Mycoplana rhizolycopersici</name>
    <dbReference type="NCBI Taxonomy" id="2746702"/>
    <lineage>
        <taxon>Bacteria</taxon>
        <taxon>Pseudomonadati</taxon>
        <taxon>Pseudomonadota</taxon>
        <taxon>Alphaproteobacteria</taxon>
        <taxon>Hyphomicrobiales</taxon>
        <taxon>Rhizobiaceae</taxon>
        <taxon>Mycoplana</taxon>
    </lineage>
</organism>
<accession>A0ABX2Q7X8</accession>
<evidence type="ECO:0000313" key="5">
    <source>
        <dbReference type="Proteomes" id="UP000659172"/>
    </source>
</evidence>
<feature type="region of interest" description="Disordered" evidence="2">
    <location>
        <begin position="97"/>
        <end position="144"/>
    </location>
</feature>
<keyword evidence="5" id="KW-1185">Reference proteome</keyword>
<dbReference type="CDD" id="cd00165">
    <property type="entry name" value="S4"/>
    <property type="match status" value="1"/>
</dbReference>
<dbReference type="SMART" id="SM00363">
    <property type="entry name" value="S4"/>
    <property type="match status" value="1"/>
</dbReference>
<gene>
    <name evidence="4" type="ORF">HV823_00890</name>
</gene>
<feature type="compositionally biased region" description="Basic and acidic residues" evidence="2">
    <location>
        <begin position="105"/>
        <end position="121"/>
    </location>
</feature>
<dbReference type="Proteomes" id="UP000659172">
    <property type="component" value="Unassembled WGS sequence"/>
</dbReference>
<dbReference type="Gene3D" id="3.10.290.10">
    <property type="entry name" value="RNA-binding S4 domain"/>
    <property type="match status" value="1"/>
</dbReference>
<dbReference type="InterPro" id="IPR036986">
    <property type="entry name" value="S4_RNA-bd_sf"/>
</dbReference>
<name>A0ABX2Q7X8_9HYPH</name>
<dbReference type="SUPFAM" id="SSF55174">
    <property type="entry name" value="Alpha-L RNA-binding motif"/>
    <property type="match status" value="1"/>
</dbReference>
<evidence type="ECO:0000313" key="4">
    <source>
        <dbReference type="EMBL" id="NVP53798.1"/>
    </source>
</evidence>
<sequence length="144" mass="16583">MNDGREQPSDRREPGQGRQRIDKWLFFARLRKSRSLAAKSVEQGDVSVNGQSVRQPSFNVKVGDTIILSLDRRDMVVKVLLPGARRGPYEEARTLYEDLTPPPLPRDERNLFEQVARERGAGRPTKRERRETDALRGRFEPPDD</sequence>